<dbReference type="PANTHER" id="PTHR46252">
    <property type="entry name" value="BRORIN FAMILY MEMBER"/>
    <property type="match status" value="1"/>
</dbReference>
<dbReference type="GO" id="GO:0030514">
    <property type="term" value="P:negative regulation of BMP signaling pathway"/>
    <property type="evidence" value="ECO:0007669"/>
    <property type="project" value="TreeGrafter"/>
</dbReference>
<reference evidence="2 3" key="1">
    <citation type="submission" date="2019-04" db="EMBL/GenBank/DDBJ databases">
        <title>Draft genome of the big-headed turtle Platysternon megacephalum.</title>
        <authorList>
            <person name="Gong S."/>
        </authorList>
    </citation>
    <scope>NUCLEOTIDE SEQUENCE [LARGE SCALE GENOMIC DNA]</scope>
    <source>
        <strain evidence="2">DO16091913</strain>
        <tissue evidence="2">Muscle</tissue>
    </source>
</reference>
<keyword evidence="3" id="KW-1185">Reference proteome</keyword>
<proteinExistence type="predicted"/>
<dbReference type="Proteomes" id="UP000297703">
    <property type="component" value="Unassembled WGS sequence"/>
</dbReference>
<reference evidence="2 3" key="2">
    <citation type="submission" date="2019-04" db="EMBL/GenBank/DDBJ databases">
        <title>The genome sequence of big-headed turtle.</title>
        <authorList>
            <person name="Gong S."/>
        </authorList>
    </citation>
    <scope>NUCLEOTIDE SEQUENCE [LARGE SCALE GENOMIC DNA]</scope>
    <source>
        <strain evidence="2">DO16091913</strain>
        <tissue evidence="2">Muscle</tissue>
    </source>
</reference>
<dbReference type="GO" id="GO:0032259">
    <property type="term" value="P:methylation"/>
    <property type="evidence" value="ECO:0007669"/>
    <property type="project" value="UniProtKB-KW"/>
</dbReference>
<sequence>MGNRDRFSSSPRVGGLAAHGVVPILGSHLPLWDRCTAQAITPPRPSECEQCTCDPDGIARCLVADCAPPPCVNAVYETGQCCPTCQEGPNCYADRSRTRVIPAGAAVWVEPCTRCRCHNGQDTGYWEGNRVAKCERLRNCPPLDRHNS</sequence>
<evidence type="ECO:0000259" key="1">
    <source>
        <dbReference type="Pfam" id="PF23331"/>
    </source>
</evidence>
<feature type="domain" description="VWC2L C-terminal" evidence="1">
    <location>
        <begin position="90"/>
        <end position="137"/>
    </location>
</feature>
<keyword evidence="2" id="KW-0808">Transferase</keyword>
<accession>A0A4D9DVI0</accession>
<evidence type="ECO:0000313" key="2">
    <source>
        <dbReference type="EMBL" id="TFK01931.1"/>
    </source>
</evidence>
<dbReference type="InterPro" id="IPR042979">
    <property type="entry name" value="VWC2/VWC2L"/>
</dbReference>
<evidence type="ECO:0000313" key="3">
    <source>
        <dbReference type="Proteomes" id="UP000297703"/>
    </source>
</evidence>
<dbReference type="GO" id="GO:0005615">
    <property type="term" value="C:extracellular space"/>
    <property type="evidence" value="ECO:0007669"/>
    <property type="project" value="TreeGrafter"/>
</dbReference>
<dbReference type="GO" id="GO:0045202">
    <property type="term" value="C:synapse"/>
    <property type="evidence" value="ECO:0007669"/>
    <property type="project" value="UniProtKB-SubCell"/>
</dbReference>
<comment type="caution">
    <text evidence="2">The sequence shown here is derived from an EMBL/GenBank/DDBJ whole genome shotgun (WGS) entry which is preliminary data.</text>
</comment>
<organism evidence="2 3">
    <name type="scientific">Platysternon megacephalum</name>
    <name type="common">big-headed turtle</name>
    <dbReference type="NCBI Taxonomy" id="55544"/>
    <lineage>
        <taxon>Eukaryota</taxon>
        <taxon>Metazoa</taxon>
        <taxon>Chordata</taxon>
        <taxon>Craniata</taxon>
        <taxon>Vertebrata</taxon>
        <taxon>Euteleostomi</taxon>
        <taxon>Archelosauria</taxon>
        <taxon>Testudinata</taxon>
        <taxon>Testudines</taxon>
        <taxon>Cryptodira</taxon>
        <taxon>Durocryptodira</taxon>
        <taxon>Testudinoidea</taxon>
        <taxon>Platysternidae</taxon>
        <taxon>Platysternon</taxon>
    </lineage>
</organism>
<dbReference type="InterPro" id="IPR057856">
    <property type="entry name" value="VWC2L_C"/>
</dbReference>
<gene>
    <name evidence="2" type="ORF">DR999_PMT15828</name>
</gene>
<dbReference type="Pfam" id="PF23334">
    <property type="entry name" value="VWC2L_2nd"/>
    <property type="match status" value="1"/>
</dbReference>
<keyword evidence="2" id="KW-0489">Methyltransferase</keyword>
<dbReference type="GO" id="GO:0032281">
    <property type="term" value="C:AMPA glutamate receptor complex"/>
    <property type="evidence" value="ECO:0007669"/>
    <property type="project" value="TreeGrafter"/>
</dbReference>
<name>A0A4D9DVI0_9SAUR</name>
<dbReference type="PANTHER" id="PTHR46252:SF1">
    <property type="entry name" value="VON WILLEBRAND FACTOR C DOMAIN-CONTAINING PROTEIN 2-LIKE"/>
    <property type="match status" value="1"/>
</dbReference>
<dbReference type="EMBL" id="QXTE01000205">
    <property type="protein sequence ID" value="TFK01931.1"/>
    <property type="molecule type" value="Genomic_DNA"/>
</dbReference>
<dbReference type="AlphaFoldDB" id="A0A4D9DVI0"/>
<dbReference type="GO" id="GO:0008168">
    <property type="term" value="F:methyltransferase activity"/>
    <property type="evidence" value="ECO:0007669"/>
    <property type="project" value="UniProtKB-KW"/>
</dbReference>
<protein>
    <submittedName>
        <fullName evidence="2">Lysine-specific demethylase 3B</fullName>
    </submittedName>
</protein>
<dbReference type="OrthoDB" id="6022609at2759"/>
<dbReference type="Pfam" id="PF23331">
    <property type="entry name" value="VWC2L_C"/>
    <property type="match status" value="1"/>
</dbReference>